<feature type="region of interest" description="Disordered" evidence="1">
    <location>
        <begin position="80"/>
        <end position="106"/>
    </location>
</feature>
<evidence type="ECO:0000313" key="3">
    <source>
        <dbReference type="EMBL" id="EEH57540.1"/>
    </source>
</evidence>
<dbReference type="AlphaFoldDB" id="C1MPJ5"/>
<name>C1MPJ5_MICPC</name>
<keyword evidence="2" id="KW-0812">Transmembrane</keyword>
<dbReference type="GeneID" id="9683112"/>
<dbReference type="EMBL" id="GG663738">
    <property type="protein sequence ID" value="EEH57540.1"/>
    <property type="molecule type" value="Genomic_DNA"/>
</dbReference>
<organism evidence="4">
    <name type="scientific">Micromonas pusilla (strain CCMP1545)</name>
    <name type="common">Picoplanktonic green alga</name>
    <dbReference type="NCBI Taxonomy" id="564608"/>
    <lineage>
        <taxon>Eukaryota</taxon>
        <taxon>Viridiplantae</taxon>
        <taxon>Chlorophyta</taxon>
        <taxon>Mamiellophyceae</taxon>
        <taxon>Mamiellales</taxon>
        <taxon>Mamiellaceae</taxon>
        <taxon>Micromonas</taxon>
    </lineage>
</organism>
<reference evidence="3 4" key="1">
    <citation type="journal article" date="2009" name="Science">
        <title>Green evolution and dynamic adaptations revealed by genomes of the marine picoeukaryotes Micromonas.</title>
        <authorList>
            <person name="Worden A.Z."/>
            <person name="Lee J.H."/>
            <person name="Mock T."/>
            <person name="Rouze P."/>
            <person name="Simmons M.P."/>
            <person name="Aerts A.L."/>
            <person name="Allen A.E."/>
            <person name="Cuvelier M.L."/>
            <person name="Derelle E."/>
            <person name="Everett M.V."/>
            <person name="Foulon E."/>
            <person name="Grimwood J."/>
            <person name="Gundlach H."/>
            <person name="Henrissat B."/>
            <person name="Napoli C."/>
            <person name="McDonald S.M."/>
            <person name="Parker M.S."/>
            <person name="Rombauts S."/>
            <person name="Salamov A."/>
            <person name="Von Dassow P."/>
            <person name="Badger J.H."/>
            <person name="Coutinho P.M."/>
            <person name="Demir E."/>
            <person name="Dubchak I."/>
            <person name="Gentemann C."/>
            <person name="Eikrem W."/>
            <person name="Gready J.E."/>
            <person name="John U."/>
            <person name="Lanier W."/>
            <person name="Lindquist E.A."/>
            <person name="Lucas S."/>
            <person name="Mayer K.F."/>
            <person name="Moreau H."/>
            <person name="Not F."/>
            <person name="Otillar R."/>
            <person name="Panaud O."/>
            <person name="Pangilinan J."/>
            <person name="Paulsen I."/>
            <person name="Piegu B."/>
            <person name="Poliakov A."/>
            <person name="Robbens S."/>
            <person name="Schmutz J."/>
            <person name="Toulza E."/>
            <person name="Wyss T."/>
            <person name="Zelensky A."/>
            <person name="Zhou K."/>
            <person name="Armbrust E.V."/>
            <person name="Bhattacharya D."/>
            <person name="Goodenough U.W."/>
            <person name="Van de Peer Y."/>
            <person name="Grigoriev I.V."/>
        </authorList>
    </citation>
    <scope>NUCLEOTIDE SEQUENCE [LARGE SCALE GENOMIC DNA]</scope>
    <source>
        <strain evidence="3 4">CCMP1545</strain>
    </source>
</reference>
<evidence type="ECO:0000313" key="4">
    <source>
        <dbReference type="Proteomes" id="UP000001876"/>
    </source>
</evidence>
<sequence length="106" mass="11100">MDPRPSETRGSMFAFYSQIDDVGKGGGPALVAGLIMASGRRFAFNVAMTGWLVCGCVLLTLRGFIDADVVRAQEQVEDELDGVVAEEGGGGEGASRDDEDDADNVA</sequence>
<dbReference type="Proteomes" id="UP000001876">
    <property type="component" value="Unassembled WGS sequence"/>
</dbReference>
<feature type="transmembrane region" description="Helical" evidence="2">
    <location>
        <begin position="42"/>
        <end position="61"/>
    </location>
</feature>
<evidence type="ECO:0000256" key="2">
    <source>
        <dbReference type="SAM" id="Phobius"/>
    </source>
</evidence>
<protein>
    <submittedName>
        <fullName evidence="3">Predicted protein</fullName>
    </submittedName>
</protein>
<accession>C1MPJ5</accession>
<keyword evidence="2" id="KW-0472">Membrane</keyword>
<dbReference type="RefSeq" id="XP_003057589.1">
    <property type="nucleotide sequence ID" value="XM_003057543.1"/>
</dbReference>
<gene>
    <name evidence="3" type="ORF">MICPUCDRAFT_56928</name>
</gene>
<proteinExistence type="predicted"/>
<evidence type="ECO:0000256" key="1">
    <source>
        <dbReference type="SAM" id="MobiDB-lite"/>
    </source>
</evidence>
<feature type="compositionally biased region" description="Acidic residues" evidence="1">
    <location>
        <begin position="97"/>
        <end position="106"/>
    </location>
</feature>
<keyword evidence="2" id="KW-1133">Transmembrane helix</keyword>
<dbReference type="KEGG" id="mpp:MICPUCDRAFT_56928"/>
<keyword evidence="4" id="KW-1185">Reference proteome</keyword>